<evidence type="ECO:0000313" key="2">
    <source>
        <dbReference type="Proteomes" id="UP001250181"/>
    </source>
</evidence>
<dbReference type="EMBL" id="JAWCTQ010000035">
    <property type="protein sequence ID" value="MDT9685034.1"/>
    <property type="molecule type" value="Genomic_DNA"/>
</dbReference>
<organism evidence="1 2">
    <name type="scientific">Streptomyces tamarix</name>
    <dbReference type="NCBI Taxonomy" id="3078565"/>
    <lineage>
        <taxon>Bacteria</taxon>
        <taxon>Bacillati</taxon>
        <taxon>Actinomycetota</taxon>
        <taxon>Actinomycetes</taxon>
        <taxon>Kitasatosporales</taxon>
        <taxon>Streptomycetaceae</taxon>
        <taxon>Streptomyces</taxon>
    </lineage>
</organism>
<protein>
    <submittedName>
        <fullName evidence="1">Uncharacterized protein</fullName>
    </submittedName>
</protein>
<proteinExistence type="predicted"/>
<dbReference type="Proteomes" id="UP001250181">
    <property type="component" value="Unassembled WGS sequence"/>
</dbReference>
<gene>
    <name evidence="1" type="ORF">RND61_23670</name>
</gene>
<evidence type="ECO:0000313" key="1">
    <source>
        <dbReference type="EMBL" id="MDT9685034.1"/>
    </source>
</evidence>
<keyword evidence="2" id="KW-1185">Reference proteome</keyword>
<reference evidence="1 2" key="1">
    <citation type="submission" date="2023-09" db="EMBL/GenBank/DDBJ databases">
        <title>Streptomyces sp. nov.: A antagonism against Alternaria gaisen Producing Streptochlin, Isolated from Tamarix root soil.</title>
        <authorList>
            <person name="Chen Y."/>
        </authorList>
    </citation>
    <scope>NUCLEOTIDE SEQUENCE [LARGE SCALE GENOMIC DNA]</scope>
    <source>
        <strain evidence="1 2">TRM76323</strain>
    </source>
</reference>
<comment type="caution">
    <text evidence="1">The sequence shown here is derived from an EMBL/GenBank/DDBJ whole genome shotgun (WGS) entry which is preliminary data.</text>
</comment>
<accession>A0ABU3QQK5</accession>
<sequence length="129" mass="13804">MPPPVTTATLADSITQQLDQLSEHLAQAGPQQAAQILLKVLNAEDGVLGRLSALIVTGTYVTKHHTQRGAFPAEMWLALGRTANTLHDLALDLDEHQEVFEEIATQRATAASAAVPPQATALVARGRHR</sequence>
<dbReference type="RefSeq" id="WP_315880080.1">
    <property type="nucleotide sequence ID" value="NZ_JAWCTQ010000035.1"/>
</dbReference>
<name>A0ABU3QQK5_9ACTN</name>